<dbReference type="EMBL" id="JAAGKO020000003">
    <property type="protein sequence ID" value="MDI5961690.1"/>
    <property type="molecule type" value="Genomic_DNA"/>
</dbReference>
<evidence type="ECO:0000313" key="2">
    <source>
        <dbReference type="EMBL" id="MDI5961690.1"/>
    </source>
</evidence>
<dbReference type="Pfam" id="PF12802">
    <property type="entry name" value="MarR_2"/>
    <property type="match status" value="1"/>
</dbReference>
<reference evidence="2 3" key="1">
    <citation type="submission" date="2023-05" db="EMBL/GenBank/DDBJ databases">
        <title>Streptantibioticus silvisoli sp. nov., acidotolerant actinomycetes 1 from pine litter.</title>
        <authorList>
            <person name="Swiecimska M."/>
            <person name="Golinska P."/>
            <person name="Sangal V."/>
            <person name="Wachnowicz B."/>
            <person name="Goodfellow M."/>
        </authorList>
    </citation>
    <scope>NUCLEOTIDE SEQUENCE [LARGE SCALE GENOMIC DNA]</scope>
    <source>
        <strain evidence="2 3">SL54</strain>
    </source>
</reference>
<dbReference type="PANTHER" id="PTHR33164">
    <property type="entry name" value="TRANSCRIPTIONAL REGULATOR, MARR FAMILY"/>
    <property type="match status" value="1"/>
</dbReference>
<comment type="caution">
    <text evidence="2">The sequence shown here is derived from an EMBL/GenBank/DDBJ whole genome shotgun (WGS) entry which is preliminary data.</text>
</comment>
<gene>
    <name evidence="2" type="ORF">POF43_002955</name>
</gene>
<name>A0ABT6VU50_9ACTN</name>
<accession>A0ABT6VU50</accession>
<evidence type="ECO:0000259" key="1">
    <source>
        <dbReference type="PROSITE" id="PS50995"/>
    </source>
</evidence>
<evidence type="ECO:0000313" key="3">
    <source>
        <dbReference type="Proteomes" id="UP001156398"/>
    </source>
</evidence>
<dbReference type="Proteomes" id="UP001156398">
    <property type="component" value="Unassembled WGS sequence"/>
</dbReference>
<protein>
    <submittedName>
        <fullName evidence="2">MarR family winged helix-turn-helix transcriptional regulator</fullName>
    </submittedName>
</protein>
<dbReference type="PANTHER" id="PTHR33164:SF99">
    <property type="entry name" value="MARR FAMILY REGULATORY PROTEIN"/>
    <property type="match status" value="1"/>
</dbReference>
<dbReference type="InterPro" id="IPR036388">
    <property type="entry name" value="WH-like_DNA-bd_sf"/>
</dbReference>
<keyword evidence="3" id="KW-1185">Reference proteome</keyword>
<sequence>MADSASSALPDDGSRCPSPEDVILLRRWSSMQAALRRLTQQTLDDIEEKTGQAGSSFQVLWYLLSAPGQVAPMKQLAATLGFTTAGTTKVADRLCDAGLIERRPQPGDRRVTLAALTPQGRETAIAASLVLAGALRERVVGPLGPDRFSAIVDAFGAIDPLARAT</sequence>
<dbReference type="SMART" id="SM00347">
    <property type="entry name" value="HTH_MARR"/>
    <property type="match status" value="1"/>
</dbReference>
<feature type="domain" description="HTH marR-type" evidence="1">
    <location>
        <begin position="28"/>
        <end position="160"/>
    </location>
</feature>
<dbReference type="Gene3D" id="1.10.10.10">
    <property type="entry name" value="Winged helix-like DNA-binding domain superfamily/Winged helix DNA-binding domain"/>
    <property type="match status" value="1"/>
</dbReference>
<organism evidence="2 3">
    <name type="scientific">Streptantibioticus silvisoli</name>
    <dbReference type="NCBI Taxonomy" id="2705255"/>
    <lineage>
        <taxon>Bacteria</taxon>
        <taxon>Bacillati</taxon>
        <taxon>Actinomycetota</taxon>
        <taxon>Actinomycetes</taxon>
        <taxon>Kitasatosporales</taxon>
        <taxon>Streptomycetaceae</taxon>
        <taxon>Streptantibioticus</taxon>
    </lineage>
</organism>
<proteinExistence type="predicted"/>
<dbReference type="InterPro" id="IPR000835">
    <property type="entry name" value="HTH_MarR-typ"/>
</dbReference>
<dbReference type="SUPFAM" id="SSF46785">
    <property type="entry name" value="Winged helix' DNA-binding domain"/>
    <property type="match status" value="1"/>
</dbReference>
<dbReference type="InterPro" id="IPR039422">
    <property type="entry name" value="MarR/SlyA-like"/>
</dbReference>
<dbReference type="InterPro" id="IPR036390">
    <property type="entry name" value="WH_DNA-bd_sf"/>
</dbReference>
<dbReference type="RefSeq" id="WP_271324088.1">
    <property type="nucleotide sequence ID" value="NZ_JAAGKO020000003.1"/>
</dbReference>
<dbReference type="PROSITE" id="PS50995">
    <property type="entry name" value="HTH_MARR_2"/>
    <property type="match status" value="1"/>
</dbReference>